<dbReference type="Pfam" id="PF20425">
    <property type="entry name" value="Neurobeachin"/>
    <property type="match status" value="1"/>
</dbReference>
<dbReference type="EMBL" id="CM000782">
    <property type="protein sequence ID" value="AQK81446.1"/>
    <property type="molecule type" value="Genomic_DNA"/>
</dbReference>
<gene>
    <name evidence="2" type="ORF">ZEAMMB73_Zm00001d036579</name>
</gene>
<dbReference type="InterPro" id="IPR046852">
    <property type="entry name" value="Neurobeachin_a-sol"/>
</dbReference>
<name>A0A1D6LPK9_MAIZE</name>
<protein>
    <submittedName>
        <fullName evidence="2">BEACH domain-containing protein C2</fullName>
    </submittedName>
</protein>
<feature type="domain" description="Neurobeachin alpha-solenoid region" evidence="1">
    <location>
        <begin position="562"/>
        <end position="813"/>
    </location>
</feature>
<evidence type="ECO:0000259" key="1">
    <source>
        <dbReference type="Pfam" id="PF20425"/>
    </source>
</evidence>
<dbReference type="AlphaFoldDB" id="A0A1D6LPK9"/>
<dbReference type="InterPro" id="IPR016024">
    <property type="entry name" value="ARM-type_fold"/>
</dbReference>
<dbReference type="PANTHER" id="PTHR13743:SF129">
    <property type="entry name" value="BEACH DOMAIN-CONTAINING PROTEIN"/>
    <property type="match status" value="1"/>
</dbReference>
<sequence length="1099" mass="123958">MNIVRGVADLLRKAPPPPPAPDAGAAPTASFSAGDFDDAPTPRVVFSGSLEEGALNALWKNYENALDKVEKEKSLQIFVLQFVETFRDWDPNPIEQLVDQELGNNETVVGCSCGHPSEVILILIQEISLITSTFTESGNSPVSPTNHYSGQQNNLGLSSQILQVLECLEILTRSLHNCRVFSYYGGVQKITSLLKAAVAQLKNLNCLLAAEDQSADEAVKNSRVMLNILVCIITIISNFMKLDITVGRIPHITDTTKHTPSCNHLAAVTSSSPDRTISDTLRHWQQKATVLVMEARCVNWLVELLHTVQRLNLKEQCIDLSLHFITLCILRSTVSGTRAQNHLRSIGGLEILLDGLGLPSSKFSVPRQSSISKNERDEILLLQIQYLQTLSEAVFGNVNNLQILFENGRVHKFANCICWPAFMIQMFHWQNDSTKASLTLDSVSGPTYSLDRTEWIDYSIKLSNAFCSFVLPSEDIGYCSDEIAVSQIVLSIPLAYLEQSVRWIIRILMTVFLCIRACTKETELPHHIKIFAKTLQYYVIRMFKRVLISTPALLPAFREEGPECSALLDALEHCISDPLLVSTLLKSFRVILQLATEHTLASFESLDVITRVLKAACRQAQELRNFSNFLCSNVSISQDSSQFKNIEGRTEDTLICTELALSLFMEYVTISIDGRILVLHNADCIDCLFDLFHEQNIREHVLEQVLALFRLPSSSAEDHTAKLQLCSKYLENLARANEKEKVNTELLIDLLVNMREIIMMDHMYYQNLFRDEGCFLHIISLLNGNFNKVTDERLVLNVLQTLTLLLEGNDASKNEDAVVLLLNILQKSSTSLQHYGLVILQQLLKQSITNRTSCFRAGLLSFLLDWFSVEERDDTVIAITELIQILGAHSICGKDIRKIFALLRCEKIGAKHKHTSLLLTSLSHMLKEKGPEAFFEFSGHDSGIDIKSPFLWPYNRGISFSCWLRVENFPDSGMMGLFSFFKEDGKGCSAVLNRSALVYELFFVVSYDIYGLRLIVYRDNKPMLNSGLSLLAVYLSKTSVCSVTTQAPTKAMEIPFYYSYNWEGFLRRKPVEVLCRWGASIIREVWVSKFIYIFNFKQF</sequence>
<dbReference type="Gene3D" id="1.25.10.10">
    <property type="entry name" value="Leucine-rich Repeat Variant"/>
    <property type="match status" value="1"/>
</dbReference>
<accession>A0A1D6LPK9</accession>
<organism evidence="2">
    <name type="scientific">Zea mays</name>
    <name type="common">Maize</name>
    <dbReference type="NCBI Taxonomy" id="4577"/>
    <lineage>
        <taxon>Eukaryota</taxon>
        <taxon>Viridiplantae</taxon>
        <taxon>Streptophyta</taxon>
        <taxon>Embryophyta</taxon>
        <taxon>Tracheophyta</taxon>
        <taxon>Spermatophyta</taxon>
        <taxon>Magnoliopsida</taxon>
        <taxon>Liliopsida</taxon>
        <taxon>Poales</taxon>
        <taxon>Poaceae</taxon>
        <taxon>PACMAD clade</taxon>
        <taxon>Panicoideae</taxon>
        <taxon>Andropogonodae</taxon>
        <taxon>Andropogoneae</taxon>
        <taxon>Tripsacinae</taxon>
        <taxon>Zea</taxon>
    </lineage>
</organism>
<dbReference type="InterPro" id="IPR050865">
    <property type="entry name" value="BEACH_Domain"/>
</dbReference>
<dbReference type="ExpressionAtlas" id="A0A1D6LPK9">
    <property type="expression patterns" value="baseline and differential"/>
</dbReference>
<dbReference type="InterPro" id="IPR011989">
    <property type="entry name" value="ARM-like"/>
</dbReference>
<proteinExistence type="predicted"/>
<dbReference type="PANTHER" id="PTHR13743">
    <property type="entry name" value="BEIGE/BEACH-RELATED"/>
    <property type="match status" value="1"/>
</dbReference>
<dbReference type="SUPFAM" id="SSF48371">
    <property type="entry name" value="ARM repeat"/>
    <property type="match status" value="1"/>
</dbReference>
<reference evidence="2" key="1">
    <citation type="submission" date="2015-12" db="EMBL/GenBank/DDBJ databases">
        <title>Update maize B73 reference genome by single molecule sequencing technologies.</title>
        <authorList>
            <consortium name="Maize Genome Sequencing Project"/>
            <person name="Ware D."/>
        </authorList>
    </citation>
    <scope>NUCLEOTIDE SEQUENCE</scope>
    <source>
        <tissue evidence="2">Seedling</tissue>
    </source>
</reference>
<evidence type="ECO:0000313" key="2">
    <source>
        <dbReference type="EMBL" id="AQK81446.1"/>
    </source>
</evidence>